<feature type="transmembrane region" description="Helical" evidence="9">
    <location>
        <begin position="58"/>
        <end position="75"/>
    </location>
</feature>
<dbReference type="Proteomes" id="UP000007564">
    <property type="component" value="Chromosome"/>
</dbReference>
<evidence type="ECO:0000313" key="12">
    <source>
        <dbReference type="Proteomes" id="UP000007564"/>
    </source>
</evidence>
<evidence type="ECO:0000313" key="11">
    <source>
        <dbReference type="EMBL" id="CCJ54632.1"/>
    </source>
</evidence>
<dbReference type="GeneID" id="56480605"/>
<dbReference type="OrthoDB" id="26202at2"/>
<gene>
    <name evidence="11" type="ORF">BN112_2715</name>
</gene>
<comment type="subcellular location">
    <subcellularLocation>
        <location evidence="1 9">Cell inner membrane</location>
        <topology evidence="1 9">Multi-pass membrane protein</topology>
    </subcellularLocation>
</comment>
<evidence type="ECO:0000256" key="1">
    <source>
        <dbReference type="ARBA" id="ARBA00004429"/>
    </source>
</evidence>
<evidence type="ECO:0000256" key="9">
    <source>
        <dbReference type="RuleBase" id="RU369079"/>
    </source>
</evidence>
<accession>A0A0C6P7M5</accession>
<dbReference type="InterPro" id="IPR007387">
    <property type="entry name" value="TRAP_DctQ"/>
</dbReference>
<evidence type="ECO:0000256" key="5">
    <source>
        <dbReference type="ARBA" id="ARBA00022692"/>
    </source>
</evidence>
<evidence type="ECO:0000256" key="2">
    <source>
        <dbReference type="ARBA" id="ARBA00022448"/>
    </source>
</evidence>
<dbReference type="GO" id="GO:0022857">
    <property type="term" value="F:transmembrane transporter activity"/>
    <property type="evidence" value="ECO:0007669"/>
    <property type="project" value="UniProtKB-UniRule"/>
</dbReference>
<feature type="transmembrane region" description="Helical" evidence="9">
    <location>
        <begin position="96"/>
        <end position="119"/>
    </location>
</feature>
<sequence>MNKPQSPARPGGLPLVSGLMRLQRLLSELIVLAMTLLIAAEVICRALFGFSLMIVEEVGGYLLVALVFLGMGVALHDGVLFRAEFVINALGERARLILQCVFDAVCLAGMAMLSWQLGVQVYESYVRGVRAATTLATPLYLPQLFMVAGALSTALVLLSQLLEGMTRLRSPHHE</sequence>
<dbReference type="HOGENOM" id="CLU_086356_2_3_4"/>
<organism evidence="11 12">
    <name type="scientific">Bordetella bronchiseptica 253</name>
    <dbReference type="NCBI Taxonomy" id="568707"/>
    <lineage>
        <taxon>Bacteria</taxon>
        <taxon>Pseudomonadati</taxon>
        <taxon>Pseudomonadota</taxon>
        <taxon>Betaproteobacteria</taxon>
        <taxon>Burkholderiales</taxon>
        <taxon>Alcaligenaceae</taxon>
        <taxon>Bordetella</taxon>
    </lineage>
</organism>
<feature type="transmembrane region" description="Helical" evidence="9">
    <location>
        <begin position="139"/>
        <end position="162"/>
    </location>
</feature>
<dbReference type="InterPro" id="IPR055348">
    <property type="entry name" value="DctQ"/>
</dbReference>
<dbReference type="Pfam" id="PF04290">
    <property type="entry name" value="DctQ"/>
    <property type="match status" value="1"/>
</dbReference>
<evidence type="ECO:0000256" key="7">
    <source>
        <dbReference type="ARBA" id="ARBA00023136"/>
    </source>
</evidence>
<evidence type="ECO:0000256" key="8">
    <source>
        <dbReference type="ARBA" id="ARBA00038436"/>
    </source>
</evidence>
<proteinExistence type="inferred from homology"/>
<protein>
    <recommendedName>
        <fullName evidence="9">TRAP transporter small permease protein</fullName>
    </recommendedName>
</protein>
<keyword evidence="3" id="KW-1003">Cell membrane</keyword>
<dbReference type="GO" id="GO:0015740">
    <property type="term" value="P:C4-dicarboxylate transport"/>
    <property type="evidence" value="ECO:0007669"/>
    <property type="project" value="TreeGrafter"/>
</dbReference>
<dbReference type="PANTHER" id="PTHR35011:SF10">
    <property type="entry name" value="TRAP TRANSPORTER SMALL PERMEASE PROTEIN"/>
    <property type="match status" value="1"/>
</dbReference>
<keyword evidence="4 9" id="KW-0997">Cell inner membrane</keyword>
<reference evidence="11 12" key="1">
    <citation type="journal article" date="2012" name="BMC Genomics">
        <title>Comparative genomics of the classical Bordetella subspecies: the evolution and exchange of virulence-associated diversity amongst closely related pathogens.</title>
        <authorList>
            <person name="Park J."/>
            <person name="Zhang Y."/>
            <person name="Buboltz A.M."/>
            <person name="Zhang X."/>
            <person name="Schuster S.C."/>
            <person name="Ahuja U."/>
            <person name="Liu M."/>
            <person name="Miller J.F."/>
            <person name="Sebaihia M."/>
            <person name="Bentley S.D."/>
            <person name="Parkhill J."/>
            <person name="Harvill E.T."/>
        </authorList>
    </citation>
    <scope>NUCLEOTIDE SEQUENCE [LARGE SCALE GENOMIC DNA]</scope>
    <source>
        <strain evidence="11 12">253</strain>
    </source>
</reference>
<comment type="function">
    <text evidence="9">Part of the tripartite ATP-independent periplasmic (TRAP) transport system.</text>
</comment>
<keyword evidence="7 9" id="KW-0472">Membrane</keyword>
<feature type="domain" description="Tripartite ATP-independent periplasmic transporters DctQ component" evidence="10">
    <location>
        <begin position="34"/>
        <end position="166"/>
    </location>
</feature>
<dbReference type="EMBL" id="HE965806">
    <property type="protein sequence ID" value="CCJ54632.1"/>
    <property type="molecule type" value="Genomic_DNA"/>
</dbReference>
<evidence type="ECO:0000256" key="3">
    <source>
        <dbReference type="ARBA" id="ARBA00022475"/>
    </source>
</evidence>
<keyword evidence="2 9" id="KW-0813">Transport</keyword>
<dbReference type="RefSeq" id="WP_003808126.1">
    <property type="nucleotide sequence ID" value="NC_019382.1"/>
</dbReference>
<comment type="similarity">
    <text evidence="8 9">Belongs to the TRAP transporter small permease family.</text>
</comment>
<keyword evidence="5 9" id="KW-0812">Transmembrane</keyword>
<feature type="transmembrane region" description="Helical" evidence="9">
    <location>
        <begin position="29"/>
        <end position="52"/>
    </location>
</feature>
<dbReference type="GO" id="GO:0005886">
    <property type="term" value="C:plasma membrane"/>
    <property type="evidence" value="ECO:0007669"/>
    <property type="project" value="UniProtKB-SubCell"/>
</dbReference>
<name>A0A0C6P7M5_BORBO</name>
<dbReference type="PANTHER" id="PTHR35011">
    <property type="entry name" value="2,3-DIKETO-L-GULONATE TRAP TRANSPORTER SMALL PERMEASE PROTEIN YIAM"/>
    <property type="match status" value="1"/>
</dbReference>
<evidence type="ECO:0000256" key="4">
    <source>
        <dbReference type="ARBA" id="ARBA00022519"/>
    </source>
</evidence>
<dbReference type="AlphaFoldDB" id="A0A0C6P7M5"/>
<dbReference type="KEGG" id="bbh:BN112_2715"/>
<evidence type="ECO:0000259" key="10">
    <source>
        <dbReference type="Pfam" id="PF04290"/>
    </source>
</evidence>
<keyword evidence="6 9" id="KW-1133">Transmembrane helix</keyword>
<comment type="subunit">
    <text evidence="9">The complex comprises the extracytoplasmic solute receptor protein and the two transmembrane proteins.</text>
</comment>
<evidence type="ECO:0000256" key="6">
    <source>
        <dbReference type="ARBA" id="ARBA00022989"/>
    </source>
</evidence>